<evidence type="ECO:0000313" key="4">
    <source>
        <dbReference type="Proteomes" id="UP000593562"/>
    </source>
</evidence>
<dbReference type="GO" id="GO:0070072">
    <property type="term" value="P:vacuolar proton-transporting V-type ATPase complex assembly"/>
    <property type="evidence" value="ECO:0007669"/>
    <property type="project" value="InterPro"/>
</dbReference>
<dbReference type="Pfam" id="PF21730">
    <property type="entry name" value="Vma22_CCDC115"/>
    <property type="match status" value="1"/>
</dbReference>
<comment type="caution">
    <text evidence="3">The sequence shown here is derived from an EMBL/GenBank/DDBJ whole genome shotgun (WGS) entry which is preliminary data.</text>
</comment>
<dbReference type="AlphaFoldDB" id="A0A7J7DLY7"/>
<name>A0A7J7DLY7_TRIWF</name>
<dbReference type="OrthoDB" id="408631at2759"/>
<evidence type="ECO:0000256" key="1">
    <source>
        <dbReference type="ARBA" id="ARBA00093634"/>
    </source>
</evidence>
<dbReference type="Proteomes" id="UP000593562">
    <property type="component" value="Unassembled WGS sequence"/>
</dbReference>
<protein>
    <recommendedName>
        <fullName evidence="1">Vacuolar ATPase assembly protein VMA22</fullName>
    </recommendedName>
</protein>
<dbReference type="EMBL" id="JAAARO010000006">
    <property type="protein sequence ID" value="KAF5747244.1"/>
    <property type="molecule type" value="Genomic_DNA"/>
</dbReference>
<feature type="compositionally biased region" description="Basic and acidic residues" evidence="2">
    <location>
        <begin position="127"/>
        <end position="136"/>
    </location>
</feature>
<dbReference type="FunCoup" id="A0A7J7DLY7">
    <property type="interactions" value="3350"/>
</dbReference>
<evidence type="ECO:0000256" key="2">
    <source>
        <dbReference type="SAM" id="MobiDB-lite"/>
    </source>
</evidence>
<dbReference type="PANTHER" id="PTHR31996:SF2">
    <property type="entry name" value="COILED-COIL DOMAIN-CONTAINING PROTEIN 115"/>
    <property type="match status" value="1"/>
</dbReference>
<accession>A0A7J7DLY7</accession>
<feature type="region of interest" description="Disordered" evidence="2">
    <location>
        <begin position="1"/>
        <end position="26"/>
    </location>
</feature>
<dbReference type="InParanoid" id="A0A7J7DLY7"/>
<sequence>MEAQEGKQGVFETETERPPTNPLQGVIEGEEVGDENVLRFLDSMDGYLGLMDSLSATLRQGWFELASAKYSMGALRVNGALLDLKVHPAATSLTVTQDDVDSELKQPHFTLCKWVSSGNEKSSSQEVKSKEDDLLKTSDSQQPQNHGSSQMFEGKTSARDGATFEVDNQVSKERAKSLSMFGTLVSPKLRAVQPSFETALETIVEIVNIQSSMLNAYDQVQRGSKGSKG</sequence>
<keyword evidence="4" id="KW-1185">Reference proteome</keyword>
<dbReference type="PANTHER" id="PTHR31996">
    <property type="entry name" value="COILED-COIL DOMAIN-CONTAINING PROTEIN 115"/>
    <property type="match status" value="1"/>
</dbReference>
<feature type="region of interest" description="Disordered" evidence="2">
    <location>
        <begin position="121"/>
        <end position="157"/>
    </location>
</feature>
<evidence type="ECO:0000313" key="3">
    <source>
        <dbReference type="EMBL" id="KAF5747244.1"/>
    </source>
</evidence>
<reference evidence="3 4" key="1">
    <citation type="journal article" date="2020" name="Nat. Commun.">
        <title>Genome of Tripterygium wilfordii and identification of cytochrome P450 involved in triptolide biosynthesis.</title>
        <authorList>
            <person name="Tu L."/>
            <person name="Su P."/>
            <person name="Zhang Z."/>
            <person name="Gao L."/>
            <person name="Wang J."/>
            <person name="Hu T."/>
            <person name="Zhou J."/>
            <person name="Zhang Y."/>
            <person name="Zhao Y."/>
            <person name="Liu Y."/>
            <person name="Song Y."/>
            <person name="Tong Y."/>
            <person name="Lu Y."/>
            <person name="Yang J."/>
            <person name="Xu C."/>
            <person name="Jia M."/>
            <person name="Peters R.J."/>
            <person name="Huang L."/>
            <person name="Gao W."/>
        </authorList>
    </citation>
    <scope>NUCLEOTIDE SEQUENCE [LARGE SCALE GENOMIC DNA]</scope>
    <source>
        <strain evidence="4">cv. XIE 37</strain>
        <tissue evidence="3">Leaf</tissue>
    </source>
</reference>
<proteinExistence type="predicted"/>
<organism evidence="3 4">
    <name type="scientific">Tripterygium wilfordii</name>
    <name type="common">Thunder God vine</name>
    <dbReference type="NCBI Taxonomy" id="458696"/>
    <lineage>
        <taxon>Eukaryota</taxon>
        <taxon>Viridiplantae</taxon>
        <taxon>Streptophyta</taxon>
        <taxon>Embryophyta</taxon>
        <taxon>Tracheophyta</taxon>
        <taxon>Spermatophyta</taxon>
        <taxon>Magnoliopsida</taxon>
        <taxon>eudicotyledons</taxon>
        <taxon>Gunneridae</taxon>
        <taxon>Pentapetalae</taxon>
        <taxon>rosids</taxon>
        <taxon>fabids</taxon>
        <taxon>Celastrales</taxon>
        <taxon>Celastraceae</taxon>
        <taxon>Tripterygium</taxon>
    </lineage>
</organism>
<gene>
    <name evidence="3" type="ORF">HS088_TW06G01425</name>
</gene>
<dbReference type="GO" id="GO:0051082">
    <property type="term" value="F:unfolded protein binding"/>
    <property type="evidence" value="ECO:0007669"/>
    <property type="project" value="TreeGrafter"/>
</dbReference>
<feature type="compositionally biased region" description="Polar residues" evidence="2">
    <location>
        <begin position="137"/>
        <end position="151"/>
    </location>
</feature>
<dbReference type="InterPro" id="IPR040357">
    <property type="entry name" value="Vma22/CCDC115"/>
</dbReference>